<name>A0AAU8BNG8_9VIBR</name>
<organism evidence="2">
    <name type="scientific">Vibrio chaetopteri</name>
    <dbReference type="NCBI Taxonomy" id="3016528"/>
    <lineage>
        <taxon>Bacteria</taxon>
        <taxon>Pseudomonadati</taxon>
        <taxon>Pseudomonadota</taxon>
        <taxon>Gammaproteobacteria</taxon>
        <taxon>Vibrionales</taxon>
        <taxon>Vibrionaceae</taxon>
        <taxon>Vibrio</taxon>
    </lineage>
</organism>
<dbReference type="EMBL" id="CP115921">
    <property type="protein sequence ID" value="XCD17911.1"/>
    <property type="molecule type" value="Genomic_DNA"/>
</dbReference>
<accession>A0AAU8BNG8</accession>
<feature type="signal peptide" evidence="1">
    <location>
        <begin position="1"/>
        <end position="19"/>
    </location>
</feature>
<proteinExistence type="predicted"/>
<evidence type="ECO:0000313" key="2">
    <source>
        <dbReference type="EMBL" id="XCD17911.1"/>
    </source>
</evidence>
<feature type="chain" id="PRO_5043616580" evidence="1">
    <location>
        <begin position="20"/>
        <end position="63"/>
    </location>
</feature>
<evidence type="ECO:0000256" key="1">
    <source>
        <dbReference type="SAM" id="SignalP"/>
    </source>
</evidence>
<sequence>MRALLIAALALGFSLSANAAQLEPAGVATGQGGANVCLYKAAGTETVVYALYSNTPCPTLTSK</sequence>
<dbReference type="KEGG" id="vck:PG915_21735"/>
<gene>
    <name evidence="2" type="ORF">PG915_21735</name>
</gene>
<keyword evidence="1" id="KW-0732">Signal</keyword>
<protein>
    <submittedName>
        <fullName evidence="2">Uncharacterized protein</fullName>
    </submittedName>
</protein>
<dbReference type="AlphaFoldDB" id="A0AAU8BNG8"/>
<dbReference type="RefSeq" id="WP_353499078.1">
    <property type="nucleotide sequence ID" value="NZ_CP115921.1"/>
</dbReference>
<reference evidence="2" key="1">
    <citation type="submission" date="2023-01" db="EMBL/GenBank/DDBJ databases">
        <title>Vibrio sp. CB1-14 genome sequencing.</title>
        <authorList>
            <person name="Otstavnykh N."/>
            <person name="Isaeva M."/>
            <person name="Meleshko D."/>
        </authorList>
    </citation>
    <scope>NUCLEOTIDE SEQUENCE</scope>
    <source>
        <strain evidence="2">CB1-14</strain>
    </source>
</reference>